<dbReference type="FunFam" id="1.10.238.200:FF:000001">
    <property type="entry name" value="DCN1-like protein"/>
    <property type="match status" value="1"/>
</dbReference>
<dbReference type="FunFam" id="1.10.238.10:FF:000030">
    <property type="entry name" value="DCN1-like protein"/>
    <property type="match status" value="1"/>
</dbReference>
<dbReference type="GO" id="GO:0045116">
    <property type="term" value="P:protein neddylation"/>
    <property type="evidence" value="ECO:0007669"/>
    <property type="project" value="TreeGrafter"/>
</dbReference>
<dbReference type="CDD" id="cd14350">
    <property type="entry name" value="UBA_DCNL"/>
    <property type="match status" value="1"/>
</dbReference>
<dbReference type="STRING" id="10195.A0A3M7RML0"/>
<dbReference type="GO" id="GO:0005634">
    <property type="term" value="C:nucleus"/>
    <property type="evidence" value="ECO:0007669"/>
    <property type="project" value="UniProtKB-SubCell"/>
</dbReference>
<dbReference type="EMBL" id="REGN01003046">
    <property type="protein sequence ID" value="RNA24813.1"/>
    <property type="molecule type" value="Genomic_DNA"/>
</dbReference>
<dbReference type="Gene3D" id="1.10.238.10">
    <property type="entry name" value="EF-hand"/>
    <property type="match status" value="1"/>
</dbReference>
<dbReference type="Pfam" id="PF03556">
    <property type="entry name" value="Cullin_binding"/>
    <property type="match status" value="1"/>
</dbReference>
<dbReference type="AlphaFoldDB" id="A0A3M7RML0"/>
<accession>A0A3M7RML0</accession>
<name>A0A3M7RML0_BRAPC</name>
<dbReference type="GO" id="GO:2000436">
    <property type="term" value="P:positive regulation of protein neddylation"/>
    <property type="evidence" value="ECO:0007669"/>
    <property type="project" value="UniProtKB-ARBA"/>
</dbReference>
<dbReference type="PROSITE" id="PS51229">
    <property type="entry name" value="DCUN1"/>
    <property type="match status" value="1"/>
</dbReference>
<keyword evidence="2" id="KW-0833">Ubl conjugation pathway</keyword>
<reference evidence="6 7" key="1">
    <citation type="journal article" date="2018" name="Sci. Rep.">
        <title>Genomic signatures of local adaptation to the degree of environmental predictability in rotifers.</title>
        <authorList>
            <person name="Franch-Gras L."/>
            <person name="Hahn C."/>
            <person name="Garcia-Roger E.M."/>
            <person name="Carmona M.J."/>
            <person name="Serra M."/>
            <person name="Gomez A."/>
        </authorList>
    </citation>
    <scope>NUCLEOTIDE SEQUENCE [LARGE SCALE GENOMIC DNA]</scope>
    <source>
        <strain evidence="6">HYR1</strain>
    </source>
</reference>
<dbReference type="InterPro" id="IPR014764">
    <property type="entry name" value="DCN-prot"/>
</dbReference>
<dbReference type="OrthoDB" id="286637at2759"/>
<dbReference type="InterPro" id="IPR005176">
    <property type="entry name" value="PONY_dom"/>
</dbReference>
<dbReference type="GO" id="GO:0000151">
    <property type="term" value="C:ubiquitin ligase complex"/>
    <property type="evidence" value="ECO:0007669"/>
    <property type="project" value="TreeGrafter"/>
</dbReference>
<dbReference type="Gene3D" id="1.10.8.10">
    <property type="entry name" value="DNA helicase RuvA subunit, C-terminal domain"/>
    <property type="match status" value="1"/>
</dbReference>
<sequence length="266" mass="31233">MSSISSKQKQKLVAQFINFTQANEKNALFYLSQHDWKLDLAVDAYYLSLDSGPSRRSGESSSSKTLADRKKLDQLWNLYKDYSLPANAEKMTQEGVCKFLNDLNFKLDDKIVLVLAWKFKAQVQGEFSKEEFYNAMNELGCDSIEKLRNKIYQIDAELNNDLNKFKDLYHFTFNFGKNPSQKSLDLEDAVEYWKMILNEKFSYLNLWIDFLNEHHKKSISKDTWNLLLEFAININRDFSNYDEEGAWPVLIDEFVEYARPILNKSN</sequence>
<dbReference type="GO" id="GO:0032182">
    <property type="term" value="F:ubiquitin-like protein binding"/>
    <property type="evidence" value="ECO:0007669"/>
    <property type="project" value="TreeGrafter"/>
</dbReference>
<comment type="caution">
    <text evidence="6">The sequence shown here is derived from an EMBL/GenBank/DDBJ whole genome shotgun (WGS) entry which is preliminary data.</text>
</comment>
<feature type="domain" description="DCUN1" evidence="5">
    <location>
        <begin position="67"/>
        <end position="259"/>
    </location>
</feature>
<comment type="subcellular location">
    <subcellularLocation>
        <location evidence="1">Nucleus</location>
    </subcellularLocation>
</comment>
<protein>
    <recommendedName>
        <fullName evidence="4">Defective in cullin neddylation protein</fullName>
    </recommendedName>
</protein>
<evidence type="ECO:0000256" key="4">
    <source>
        <dbReference type="RuleBase" id="RU410713"/>
    </source>
</evidence>
<evidence type="ECO:0000256" key="1">
    <source>
        <dbReference type="ARBA" id="ARBA00004123"/>
    </source>
</evidence>
<evidence type="ECO:0000256" key="2">
    <source>
        <dbReference type="ARBA" id="ARBA00022786"/>
    </source>
</evidence>
<evidence type="ECO:0000313" key="7">
    <source>
        <dbReference type="Proteomes" id="UP000276133"/>
    </source>
</evidence>
<dbReference type="Proteomes" id="UP000276133">
    <property type="component" value="Unassembled WGS sequence"/>
</dbReference>
<dbReference type="GO" id="GO:0031624">
    <property type="term" value="F:ubiquitin conjugating enzyme binding"/>
    <property type="evidence" value="ECO:0007669"/>
    <property type="project" value="TreeGrafter"/>
</dbReference>
<gene>
    <name evidence="6" type="ORF">BpHYR1_038468</name>
</gene>
<evidence type="ECO:0000256" key="3">
    <source>
        <dbReference type="ARBA" id="ARBA00023242"/>
    </source>
</evidence>
<dbReference type="PANTHER" id="PTHR12281:SF32">
    <property type="entry name" value="DCN1-LIKE PROTEIN"/>
    <property type="match status" value="1"/>
</dbReference>
<dbReference type="SUPFAM" id="SSF46934">
    <property type="entry name" value="UBA-like"/>
    <property type="match status" value="1"/>
</dbReference>
<keyword evidence="7" id="KW-1185">Reference proteome</keyword>
<dbReference type="Pfam" id="PF14555">
    <property type="entry name" value="UBA_4"/>
    <property type="match status" value="1"/>
</dbReference>
<evidence type="ECO:0000313" key="6">
    <source>
        <dbReference type="EMBL" id="RNA24813.1"/>
    </source>
</evidence>
<evidence type="ECO:0000259" key="5">
    <source>
        <dbReference type="PROSITE" id="PS51229"/>
    </source>
</evidence>
<dbReference type="InterPro" id="IPR042460">
    <property type="entry name" value="DCN1-like_PONY"/>
</dbReference>
<keyword evidence="3" id="KW-0539">Nucleus</keyword>
<dbReference type="GO" id="GO:0097602">
    <property type="term" value="F:cullin family protein binding"/>
    <property type="evidence" value="ECO:0007669"/>
    <property type="project" value="TreeGrafter"/>
</dbReference>
<organism evidence="6 7">
    <name type="scientific">Brachionus plicatilis</name>
    <name type="common">Marine rotifer</name>
    <name type="synonym">Brachionus muelleri</name>
    <dbReference type="NCBI Taxonomy" id="10195"/>
    <lineage>
        <taxon>Eukaryota</taxon>
        <taxon>Metazoa</taxon>
        <taxon>Spiralia</taxon>
        <taxon>Gnathifera</taxon>
        <taxon>Rotifera</taxon>
        <taxon>Eurotatoria</taxon>
        <taxon>Monogononta</taxon>
        <taxon>Pseudotrocha</taxon>
        <taxon>Ploima</taxon>
        <taxon>Brachionidae</taxon>
        <taxon>Brachionus</taxon>
    </lineage>
</organism>
<proteinExistence type="predicted"/>
<dbReference type="InterPro" id="IPR009060">
    <property type="entry name" value="UBA-like_sf"/>
</dbReference>
<dbReference type="PANTHER" id="PTHR12281">
    <property type="entry name" value="RP42 RELATED"/>
    <property type="match status" value="1"/>
</dbReference>
<dbReference type="Gene3D" id="1.10.238.200">
    <property type="entry name" value="Cullin, PONY binding domain"/>
    <property type="match status" value="1"/>
</dbReference>
<comment type="function">
    <text evidence="4">Neddylation of cullins play an essential role in the regulation of SCF-type complexes activity.</text>
</comment>